<evidence type="ECO:0000313" key="2">
    <source>
        <dbReference type="Proteomes" id="UP000177354"/>
    </source>
</evidence>
<organism evidence="1 2">
    <name type="scientific">Candidatus Gottesmanbacteria bacterium RIFCSPHIGHO2_01_FULL_40_15</name>
    <dbReference type="NCBI Taxonomy" id="1798376"/>
    <lineage>
        <taxon>Bacteria</taxon>
        <taxon>Candidatus Gottesmaniibacteriota</taxon>
    </lineage>
</organism>
<reference evidence="1 2" key="1">
    <citation type="journal article" date="2016" name="Nat. Commun.">
        <title>Thousands of microbial genomes shed light on interconnected biogeochemical processes in an aquifer system.</title>
        <authorList>
            <person name="Anantharaman K."/>
            <person name="Brown C.T."/>
            <person name="Hug L.A."/>
            <person name="Sharon I."/>
            <person name="Castelle C.J."/>
            <person name="Probst A.J."/>
            <person name="Thomas B.C."/>
            <person name="Singh A."/>
            <person name="Wilkins M.J."/>
            <person name="Karaoz U."/>
            <person name="Brodie E.L."/>
            <person name="Williams K.H."/>
            <person name="Hubbard S.S."/>
            <person name="Banfield J.F."/>
        </authorList>
    </citation>
    <scope>NUCLEOTIDE SEQUENCE [LARGE SCALE GENOMIC DNA]</scope>
</reference>
<proteinExistence type="predicted"/>
<dbReference type="Proteomes" id="UP000177354">
    <property type="component" value="Unassembled WGS sequence"/>
</dbReference>
<accession>A0A1F5Z1K5</accession>
<dbReference type="EMBL" id="MFJF01000018">
    <property type="protein sequence ID" value="OGG06233.1"/>
    <property type="molecule type" value="Genomic_DNA"/>
</dbReference>
<evidence type="ECO:0000313" key="1">
    <source>
        <dbReference type="EMBL" id="OGG06233.1"/>
    </source>
</evidence>
<dbReference type="AlphaFoldDB" id="A0A1F5Z1K5"/>
<name>A0A1F5Z1K5_9BACT</name>
<comment type="caution">
    <text evidence="1">The sequence shown here is derived from an EMBL/GenBank/DDBJ whole genome shotgun (WGS) entry which is preliminary data.</text>
</comment>
<protein>
    <submittedName>
        <fullName evidence="1">Uncharacterized protein</fullName>
    </submittedName>
</protein>
<sequence length="619" mass="71524">MTRISELENNFIPQIINIDRMVGLKLPWRNETPRKFRVIYPISHEEIKLPKPIEADSVIAFELERMNRYRKAFGLEHTDLIIEDLKSDQKILLSDVRMAVAASNSLTFTLDEETIKVRSSWENSHHDHFHDRREDKWNWTFVYNSPDNFYGKNRFLIYSSALFNRWHDFMQNEYNRMKSKGIDIDTRLGHQSGAAVLLSLFTEEYAELTGMDDKYTKTASTICNTAALMALCHDHYQTAILLETLSTGSGENPVDLSDSELKESFLAGNLDVARMREKDLVRLHRAISGISAEKGFGLTPFLEDKYAKELAEMEKSEKFLFDGGNISGEEREQLRMVLEYGFAADLTDSISPTDKALWRRYLLEKYKDRIQFDTDTKEIKEGIAGLSNGVNYKHIFSLQHDIGRVWAEWFLLGNLIRNSHYLSYNGEKTNAGNIQLQEGKRRINHILKSVIASTVEDFNKTGEGLLRKDPNLITEIKSGLMDELLKKKEERIREIMSKYIYYYKLAANGSRSVYGGEQASAALENKFGQLLRGISQEEGNIRRHLKGKKLRHEGTVTQLKPDNADLIINRFRELNNYVAEKLFNQLGIERKTFKNKFWMPYGSYYSLGDISQMTTISNL</sequence>
<gene>
    <name evidence="1" type="ORF">A2777_06545</name>
</gene>